<keyword evidence="2" id="KW-0255">Endonuclease</keyword>
<dbReference type="RefSeq" id="WP_267656647.1">
    <property type="nucleotide sequence ID" value="NZ_JAOVZR010000004.1"/>
</dbReference>
<dbReference type="Gene3D" id="3.90.75.10">
    <property type="entry name" value="Homing Intron 3 (I-ppo) Encoded Endonuclease, Chain A"/>
    <property type="match status" value="1"/>
</dbReference>
<dbReference type="EMBL" id="JAOVZR010000004">
    <property type="protein sequence ID" value="MCY0150903.1"/>
    <property type="molecule type" value="Genomic_DNA"/>
</dbReference>
<accession>A0ABT3ZGY8</accession>
<sequence>MSDRRSEIWSRIKDNVTIKPGPLETPCWLWNGTHSGTGRGGGYPRMKLGGQTVAVHRVTATHVYGFIPGKKQLDHLCRNRMCVNPDHTEIVTHKVNQKRRDQARCEEVQP</sequence>
<dbReference type="SUPFAM" id="SSF54060">
    <property type="entry name" value="His-Me finger endonucleases"/>
    <property type="match status" value="1"/>
</dbReference>
<evidence type="ECO:0000313" key="2">
    <source>
        <dbReference type="EMBL" id="MCY0150903.1"/>
    </source>
</evidence>
<comment type="caution">
    <text evidence="2">The sequence shown here is derived from an EMBL/GenBank/DDBJ whole genome shotgun (WGS) entry which is preliminary data.</text>
</comment>
<dbReference type="InterPro" id="IPR044930">
    <property type="entry name" value="Homing_endonuclease_His-Me"/>
</dbReference>
<organism evidence="2 3">
    <name type="scientific">Hoeflea algicola</name>
    <dbReference type="NCBI Taxonomy" id="2983763"/>
    <lineage>
        <taxon>Bacteria</taxon>
        <taxon>Pseudomonadati</taxon>
        <taxon>Pseudomonadota</taxon>
        <taxon>Alphaproteobacteria</taxon>
        <taxon>Hyphomicrobiales</taxon>
        <taxon>Rhizobiaceae</taxon>
        <taxon>Hoeflea</taxon>
    </lineage>
</organism>
<gene>
    <name evidence="2" type="ORF">OEG84_25185</name>
</gene>
<proteinExistence type="predicted"/>
<name>A0ABT3ZGY8_9HYPH</name>
<dbReference type="Proteomes" id="UP001073227">
    <property type="component" value="Unassembled WGS sequence"/>
</dbReference>
<keyword evidence="3" id="KW-1185">Reference proteome</keyword>
<protein>
    <submittedName>
        <fullName evidence="2">HNH endonuclease</fullName>
    </submittedName>
</protein>
<dbReference type="GO" id="GO:0004519">
    <property type="term" value="F:endonuclease activity"/>
    <property type="evidence" value="ECO:0007669"/>
    <property type="project" value="UniProtKB-KW"/>
</dbReference>
<dbReference type="InterPro" id="IPR044925">
    <property type="entry name" value="His-Me_finger_sf"/>
</dbReference>
<dbReference type="Pfam" id="PF13392">
    <property type="entry name" value="HNH_3"/>
    <property type="match status" value="1"/>
</dbReference>
<dbReference type="InterPro" id="IPR003615">
    <property type="entry name" value="HNH_nuc"/>
</dbReference>
<keyword evidence="2" id="KW-0540">Nuclease</keyword>
<feature type="domain" description="HNH nuclease" evidence="1">
    <location>
        <begin position="54"/>
        <end position="97"/>
    </location>
</feature>
<keyword evidence="2" id="KW-0378">Hydrolase</keyword>
<evidence type="ECO:0000313" key="3">
    <source>
        <dbReference type="Proteomes" id="UP001073227"/>
    </source>
</evidence>
<evidence type="ECO:0000259" key="1">
    <source>
        <dbReference type="Pfam" id="PF13392"/>
    </source>
</evidence>
<reference evidence="2" key="1">
    <citation type="submission" date="2022-10" db="EMBL/GenBank/DDBJ databases">
        <title>Hoeflea sp. G2-23, isolated from marine algae.</title>
        <authorList>
            <person name="Kristyanto S."/>
            <person name="Kim J.M."/>
            <person name="Jeon C.O."/>
        </authorList>
    </citation>
    <scope>NUCLEOTIDE SEQUENCE</scope>
    <source>
        <strain evidence="2">G2-23</strain>
    </source>
</reference>